<sequence>MSRQLSPPQYKHVRNESSDSIATSRFSLDSEDSDNGKGSNKRSPFKVVNARKTDYKVNNKRVNSIVPEYYYADDNGIPIKQKSFNEMKNSQKNNERSCFSKLAFWKKKDNNKELPPPTTTKDKKERRGCCTTILLIILILLLLIILGNLLALDILFPKLQQMIIPSPSGINNTAPSQLDLRIKTITCLTLFSAIGSTQPKQYPCEYCANDPNAFYNVTTFCALKGIWANIVNKTDIETNLKWMVDNNFCQWIGVKCDSSNNIISLELNSPNIPNTLSNDIGKLTTLQNLAIAGSTTIPNGTIPTSLFQLPNLNSLKITSTSLTGPIPDTFNKMPALKTLNLQSNPQLGKTIPPSIGSLSLNALIINGQGISGPIPDFIGNRTIPDSLSQLPNLQFLYLGNNQFNGQIPASLATLANLKELLLNNNKLSGNIPDALGNLTLTRFIRQYYKLKEPNPPKSLQDIQEVRENFKKTQAYGLDKAKYGFVSALFGQIQSTIIIVWDILPFLWDLSGKWLEQVGYGTDYEIIQSLIFTVNMTLMSYLLSLPLSLYYTFVIEERHGFNKMTLGLFFMDLLKGFLIAGVIGLPILALVLQIIRIIFNLVLLTIYPTLIQPLFNKVEPLEKGDLRERIEELASRIGFPLKKLYVIDGSKRSNHSNAYFYGFFKNKRIVLYDTLIDQADTGEILAIVGHELGHWYLNHTVKLYSSFGFTSRPTLIGFLLFQFIYSPIENIFSFLMNIKSRQHEFEADAYSKKLGYGAQLRSGLIKIQLKNLGNLNNDKWFSAYHFSHPPLPERLSALEKID</sequence>
<keyword evidence="7" id="KW-0482">Metalloprotease</keyword>
<dbReference type="SUPFAM" id="SSF52058">
    <property type="entry name" value="L domain-like"/>
    <property type="match status" value="1"/>
</dbReference>
<gene>
    <name evidence="13" type="ORF">GMARGA_LOCUS5250</name>
</gene>
<evidence type="ECO:0000256" key="10">
    <source>
        <dbReference type="SAM" id="Phobius"/>
    </source>
</evidence>
<keyword evidence="5" id="KW-0378">Hydrolase</keyword>
<evidence type="ECO:0000313" key="14">
    <source>
        <dbReference type="Proteomes" id="UP000789901"/>
    </source>
</evidence>
<dbReference type="Gene3D" id="3.30.2010.10">
    <property type="entry name" value="Metalloproteases ('zincins'), catalytic domain"/>
    <property type="match status" value="1"/>
</dbReference>
<dbReference type="Gene3D" id="3.80.10.10">
    <property type="entry name" value="Ribonuclease Inhibitor"/>
    <property type="match status" value="2"/>
</dbReference>
<evidence type="ECO:0000313" key="13">
    <source>
        <dbReference type="EMBL" id="CAG8566025.1"/>
    </source>
</evidence>
<dbReference type="InterPro" id="IPR027057">
    <property type="entry name" value="CAXX_Prtase_1"/>
</dbReference>
<dbReference type="InterPro" id="IPR001611">
    <property type="entry name" value="Leu-rich_rpt"/>
</dbReference>
<keyword evidence="6" id="KW-0862">Zinc</keyword>
<comment type="caution">
    <text evidence="13">The sequence shown here is derived from an EMBL/GenBank/DDBJ whole genome shotgun (WGS) entry which is preliminary data.</text>
</comment>
<keyword evidence="3" id="KW-0645">Protease</keyword>
<comment type="catalytic activity">
    <reaction evidence="8">
        <text>Hydrolyzes the peptide bond -P2-(S-farnesyl or geranylgeranyl)C-P1'-P2'-P3'-COOH where P1' and P2' are amino acids with aliphatic side chains and P3' is any C-terminal residue.</text>
        <dbReference type="EC" id="3.4.24.84"/>
    </reaction>
</comment>
<dbReference type="InterPro" id="IPR032675">
    <property type="entry name" value="LRR_dom_sf"/>
</dbReference>
<evidence type="ECO:0000256" key="2">
    <source>
        <dbReference type="ARBA" id="ARBA00012336"/>
    </source>
</evidence>
<feature type="domain" description="Peptidase M48" evidence="11">
    <location>
        <begin position="619"/>
        <end position="800"/>
    </location>
</feature>
<reference evidence="13 14" key="1">
    <citation type="submission" date="2021-06" db="EMBL/GenBank/DDBJ databases">
        <authorList>
            <person name="Kallberg Y."/>
            <person name="Tangrot J."/>
            <person name="Rosling A."/>
        </authorList>
    </citation>
    <scope>NUCLEOTIDE SEQUENCE [LARGE SCALE GENOMIC DNA]</scope>
    <source>
        <strain evidence="13 14">120-4 pot B 10/14</strain>
    </source>
</reference>
<evidence type="ECO:0000256" key="7">
    <source>
        <dbReference type="ARBA" id="ARBA00023049"/>
    </source>
</evidence>
<dbReference type="EC" id="3.4.24.84" evidence="2"/>
<organism evidence="13 14">
    <name type="scientific">Gigaspora margarita</name>
    <dbReference type="NCBI Taxonomy" id="4874"/>
    <lineage>
        <taxon>Eukaryota</taxon>
        <taxon>Fungi</taxon>
        <taxon>Fungi incertae sedis</taxon>
        <taxon>Mucoromycota</taxon>
        <taxon>Glomeromycotina</taxon>
        <taxon>Glomeromycetes</taxon>
        <taxon>Diversisporales</taxon>
        <taxon>Gigasporaceae</taxon>
        <taxon>Gigaspora</taxon>
    </lineage>
</organism>
<evidence type="ECO:0000256" key="6">
    <source>
        <dbReference type="ARBA" id="ARBA00022833"/>
    </source>
</evidence>
<evidence type="ECO:0000259" key="11">
    <source>
        <dbReference type="Pfam" id="PF01435"/>
    </source>
</evidence>
<evidence type="ECO:0000256" key="4">
    <source>
        <dbReference type="ARBA" id="ARBA00022723"/>
    </source>
</evidence>
<keyword evidence="14" id="KW-1185">Reference proteome</keyword>
<dbReference type="InterPro" id="IPR032456">
    <property type="entry name" value="Peptidase_M48_N"/>
</dbReference>
<protein>
    <recommendedName>
        <fullName evidence="2">Ste24 endopeptidase</fullName>
        <ecNumber evidence="2">3.4.24.84</ecNumber>
    </recommendedName>
</protein>
<evidence type="ECO:0000256" key="8">
    <source>
        <dbReference type="ARBA" id="ARBA00044456"/>
    </source>
</evidence>
<feature type="transmembrane region" description="Helical" evidence="10">
    <location>
        <begin position="133"/>
        <end position="156"/>
    </location>
</feature>
<evidence type="ECO:0000259" key="12">
    <source>
        <dbReference type="Pfam" id="PF16491"/>
    </source>
</evidence>
<proteinExistence type="predicted"/>
<evidence type="ECO:0000256" key="1">
    <source>
        <dbReference type="ARBA" id="ARBA00001947"/>
    </source>
</evidence>
<dbReference type="Proteomes" id="UP000789901">
    <property type="component" value="Unassembled WGS sequence"/>
</dbReference>
<feature type="compositionally biased region" description="Polar residues" evidence="9">
    <location>
        <begin position="18"/>
        <end position="27"/>
    </location>
</feature>
<keyword evidence="10" id="KW-1133">Transmembrane helix</keyword>
<keyword evidence="4" id="KW-0479">Metal-binding</keyword>
<keyword evidence="10" id="KW-0812">Transmembrane</keyword>
<dbReference type="Pfam" id="PF16491">
    <property type="entry name" value="Peptidase_M48_N"/>
    <property type="match status" value="1"/>
</dbReference>
<accession>A0ABN7UD06</accession>
<feature type="domain" description="CAAX prenyl protease 1 N-terminal" evidence="12">
    <location>
        <begin position="446"/>
        <end position="616"/>
    </location>
</feature>
<evidence type="ECO:0000256" key="9">
    <source>
        <dbReference type="SAM" id="MobiDB-lite"/>
    </source>
</evidence>
<dbReference type="Pfam" id="PF00560">
    <property type="entry name" value="LRR_1"/>
    <property type="match status" value="2"/>
</dbReference>
<keyword evidence="10" id="KW-0472">Membrane</keyword>
<dbReference type="InterPro" id="IPR001915">
    <property type="entry name" value="Peptidase_M48"/>
</dbReference>
<evidence type="ECO:0000256" key="5">
    <source>
        <dbReference type="ARBA" id="ARBA00022801"/>
    </source>
</evidence>
<feature type="transmembrane region" description="Helical" evidence="10">
    <location>
        <begin position="565"/>
        <end position="587"/>
    </location>
</feature>
<feature type="transmembrane region" description="Helical" evidence="10">
    <location>
        <begin position="525"/>
        <end position="553"/>
    </location>
</feature>
<dbReference type="EMBL" id="CAJVQB010002202">
    <property type="protein sequence ID" value="CAG8566025.1"/>
    <property type="molecule type" value="Genomic_DNA"/>
</dbReference>
<comment type="cofactor">
    <cofactor evidence="1">
        <name>Zn(2+)</name>
        <dbReference type="ChEBI" id="CHEBI:29105"/>
    </cofactor>
</comment>
<dbReference type="PANTHER" id="PTHR10120">
    <property type="entry name" value="CAAX PRENYL PROTEASE 1"/>
    <property type="match status" value="1"/>
</dbReference>
<feature type="region of interest" description="Disordered" evidence="9">
    <location>
        <begin position="1"/>
        <end position="49"/>
    </location>
</feature>
<evidence type="ECO:0000256" key="3">
    <source>
        <dbReference type="ARBA" id="ARBA00022670"/>
    </source>
</evidence>
<dbReference type="CDD" id="cd07343">
    <property type="entry name" value="M48A_Zmpste24p_like"/>
    <property type="match status" value="1"/>
</dbReference>
<name>A0ABN7UD06_GIGMA</name>
<dbReference type="Pfam" id="PF01435">
    <property type="entry name" value="Peptidase_M48"/>
    <property type="match status" value="1"/>
</dbReference>